<organism evidence="1 2">
    <name type="scientific">Mycobacterium kiyosense</name>
    <dbReference type="NCBI Taxonomy" id="2871094"/>
    <lineage>
        <taxon>Bacteria</taxon>
        <taxon>Bacillati</taxon>
        <taxon>Actinomycetota</taxon>
        <taxon>Actinomycetes</taxon>
        <taxon>Mycobacteriales</taxon>
        <taxon>Mycobacteriaceae</taxon>
        <taxon>Mycobacterium</taxon>
    </lineage>
</organism>
<dbReference type="AlphaFoldDB" id="A0A9P3QD20"/>
<keyword evidence="2" id="KW-1185">Reference proteome</keyword>
<name>A0A9P3QD20_9MYCO</name>
<accession>A0A9P3QD20</accession>
<evidence type="ECO:0000313" key="2">
    <source>
        <dbReference type="Proteomes" id="UP001064782"/>
    </source>
</evidence>
<protein>
    <submittedName>
        <fullName evidence="1">Uncharacterized protein</fullName>
    </submittedName>
</protein>
<dbReference type="Proteomes" id="UP001064782">
    <property type="component" value="Unassembled WGS sequence"/>
</dbReference>
<gene>
    <name evidence="1" type="ORF">Mkiyose1413_54930</name>
</gene>
<dbReference type="RefSeq" id="WP_236982955.1">
    <property type="nucleotide sequence ID" value="NZ_BRXF01000080.1"/>
</dbReference>
<comment type="caution">
    <text evidence="1">The sequence shown here is derived from an EMBL/GenBank/DDBJ whole genome shotgun (WGS) entry which is preliminary data.</text>
</comment>
<dbReference type="EMBL" id="BRZI01000091">
    <property type="protein sequence ID" value="GLD33610.1"/>
    <property type="molecule type" value="Genomic_DNA"/>
</dbReference>
<proteinExistence type="predicted"/>
<reference evidence="1" key="1">
    <citation type="submission" date="2022-08" db="EMBL/GenBank/DDBJ databases">
        <title>Mycobacterium kiyosense sp. nov., scotochromogenic slow-glowing species isolated from respiratory specimens.</title>
        <authorList>
            <person name="Fukano H."/>
            <person name="Kazumi Y."/>
            <person name="Sakagami N."/>
            <person name="Ato M."/>
            <person name="Mitarai S."/>
            <person name="Hoshino Y."/>
        </authorList>
    </citation>
    <scope>NUCLEOTIDE SEQUENCE</scope>
    <source>
        <strain evidence="1">1413</strain>
    </source>
</reference>
<sequence length="97" mass="10033">METGNDIDDTGGDGSDVVDGYEQLRRRALCGDTDGWRLGLAVLQQRGVAAWLRVRQTSVPTVSPPTPARAGSPIAGNADAELVGLLASMALAVATRG</sequence>
<evidence type="ECO:0000313" key="1">
    <source>
        <dbReference type="EMBL" id="GLD33610.1"/>
    </source>
</evidence>